<keyword evidence="2 4" id="KW-0472">Membrane</keyword>
<dbReference type="KEGG" id="halc:EY643_01770"/>
<dbReference type="Pfam" id="PF04453">
    <property type="entry name" value="LptD"/>
    <property type="match status" value="1"/>
</dbReference>
<keyword evidence="1 4" id="KW-0732">Signal</keyword>
<dbReference type="RefSeq" id="WP_152660595.1">
    <property type="nucleotide sequence ID" value="NZ_CP036422.1"/>
</dbReference>
<accession>A0A5P9NFC0</accession>
<dbReference type="InterPro" id="IPR005653">
    <property type="entry name" value="OstA-like_N"/>
</dbReference>
<sequence precursor="true">MTNSPARPNTRKRPISLAVLLFALGHSASSSAQDNSGWVCEANTEGELAECKLDPEASPARLDWLHRRQVPKEQVDDQCLRCDGSYVDPLGHLDRSKSPDLEDIHATAGSTQLQGNTITLSDGVNVKQGYRHLSAESAILNRGENTAELQGGITLREPGLLLRAQQAWVDSDTGEAKLQYSDYVLHQQRLQGQAEEIERDADGILHVHNGQLSFCPPGEEDWKIRAENLELDTEEGLGVAHGARIDVAGVPIFYSPWMQFPLDDRRRTGFMWPDIGSDTKGGLDVSVPVYFNLAPDYDLLYSPRFIQERGINHEAKARYLNPLIGAWTVGGAWMNDDKRYEDEYPEERNHDRWLGVVKHNGLFDQRWRSRVDYSRASDVNYMKDLETSSLDSKRRTALLQLGTLDYLGDKWMANLELQQFQSLADDLNNDYKKLPQITGRYRPSGEPFKFDPILLAQYSTFDTDDDRVTGNRLYTEAGASYPMQWQYGFLNTSAKYRYLHYDLNEHFEYEDNNPTAGAATTTIDGGLYFDRSTSFAGRGLLQTLEPRLYYLYSGYDDQTDQPDFDSAELTFSYNQLFRGTRFSGRDRIDDANQLSMGLTTRFIDENDGREEFSASIGQIFYFRDREVRLDPTEEPLETGGSELAGELTFYPNERLSLRTSLIWDPYTDKMNSGSFQTSYDRGAAGLYNIGYSYRRPLTTTSNTTPTEQAHFSVYMPAGRNWRVFAAVNYSVEANTSVEDMFGVEYDSCCWTMRLLHLRYYDTDGGQSTTDFDDPTLTREHSTQFQIVLKGMGGFGSRASSIMKDMIRGFTDSEY</sequence>
<reference evidence="7 8" key="1">
    <citation type="submission" date="2019-02" db="EMBL/GenBank/DDBJ databases">
        <authorList>
            <person name="Li S.-H."/>
        </authorList>
    </citation>
    <scope>NUCLEOTIDE SEQUENCE [LARGE SCALE GENOMIC DNA]</scope>
    <source>
        <strain evidence="7 8">IMCC14385</strain>
    </source>
</reference>
<dbReference type="Pfam" id="PF03968">
    <property type="entry name" value="LptD_N"/>
    <property type="match status" value="1"/>
</dbReference>
<comment type="subcellular location">
    <subcellularLocation>
        <location evidence="4">Cell outer membrane</location>
    </subcellularLocation>
</comment>
<dbReference type="Proteomes" id="UP000326287">
    <property type="component" value="Chromosome"/>
</dbReference>
<dbReference type="EMBL" id="CP036422">
    <property type="protein sequence ID" value="QFU74483.1"/>
    <property type="molecule type" value="Genomic_DNA"/>
</dbReference>
<keyword evidence="3 4" id="KW-0998">Cell outer membrane</keyword>
<dbReference type="InterPro" id="IPR020889">
    <property type="entry name" value="LipoPS_assembly_LptD"/>
</dbReference>
<dbReference type="GO" id="GO:0043165">
    <property type="term" value="P:Gram-negative-bacterium-type cell outer membrane assembly"/>
    <property type="evidence" value="ECO:0007669"/>
    <property type="project" value="UniProtKB-UniRule"/>
</dbReference>
<evidence type="ECO:0000313" key="7">
    <source>
        <dbReference type="EMBL" id="QFU74483.1"/>
    </source>
</evidence>
<evidence type="ECO:0000259" key="5">
    <source>
        <dbReference type="Pfam" id="PF03968"/>
    </source>
</evidence>
<dbReference type="GO" id="GO:0009279">
    <property type="term" value="C:cell outer membrane"/>
    <property type="evidence" value="ECO:0007669"/>
    <property type="project" value="UniProtKB-SubCell"/>
</dbReference>
<dbReference type="HAMAP" id="MF_01411">
    <property type="entry name" value="LPS_assembly_LptD"/>
    <property type="match status" value="1"/>
</dbReference>
<dbReference type="AlphaFoldDB" id="A0A5P9NFC0"/>
<name>A0A5P9NFC0_9GAMM</name>
<organism evidence="7 8">
    <name type="scientific">Halioglobus maricola</name>
    <dbReference type="NCBI Taxonomy" id="2601894"/>
    <lineage>
        <taxon>Bacteria</taxon>
        <taxon>Pseudomonadati</taxon>
        <taxon>Pseudomonadota</taxon>
        <taxon>Gammaproteobacteria</taxon>
        <taxon>Cellvibrionales</taxon>
        <taxon>Halieaceae</taxon>
        <taxon>Halioglobus</taxon>
    </lineage>
</organism>
<comment type="subunit">
    <text evidence="4">Component of the lipopolysaccharide transport and assembly complex. Interacts with LptE and LptA.</text>
</comment>
<dbReference type="PANTHER" id="PTHR30189">
    <property type="entry name" value="LPS-ASSEMBLY PROTEIN"/>
    <property type="match status" value="1"/>
</dbReference>
<feature type="domain" description="LptD C-terminal" evidence="6">
    <location>
        <begin position="351"/>
        <end position="721"/>
    </location>
</feature>
<dbReference type="InterPro" id="IPR007543">
    <property type="entry name" value="LptD_C"/>
</dbReference>
<dbReference type="GO" id="GO:0015920">
    <property type="term" value="P:lipopolysaccharide transport"/>
    <property type="evidence" value="ECO:0007669"/>
    <property type="project" value="InterPro"/>
</dbReference>
<evidence type="ECO:0000256" key="4">
    <source>
        <dbReference type="HAMAP-Rule" id="MF_01411"/>
    </source>
</evidence>
<evidence type="ECO:0000256" key="2">
    <source>
        <dbReference type="ARBA" id="ARBA00023136"/>
    </source>
</evidence>
<feature type="chain" id="PRO_5029056948" description="LPS-assembly protein LptD" evidence="4">
    <location>
        <begin position="33"/>
        <end position="814"/>
    </location>
</feature>
<evidence type="ECO:0000259" key="6">
    <source>
        <dbReference type="Pfam" id="PF04453"/>
    </source>
</evidence>
<comment type="function">
    <text evidence="4">Together with LptE, is involved in the assembly of lipopolysaccharide (LPS) at the surface of the outer membrane.</text>
</comment>
<feature type="domain" description="Organic solvent tolerance-like N-terminal" evidence="5">
    <location>
        <begin position="104"/>
        <end position="236"/>
    </location>
</feature>
<keyword evidence="8" id="KW-1185">Reference proteome</keyword>
<proteinExistence type="inferred from homology"/>
<feature type="signal peptide" evidence="4">
    <location>
        <begin position="1"/>
        <end position="32"/>
    </location>
</feature>
<evidence type="ECO:0000256" key="1">
    <source>
        <dbReference type="ARBA" id="ARBA00022729"/>
    </source>
</evidence>
<gene>
    <name evidence="4" type="primary">lptD</name>
    <name evidence="7" type="ORF">EY643_01770</name>
</gene>
<evidence type="ECO:0000256" key="3">
    <source>
        <dbReference type="ARBA" id="ARBA00023237"/>
    </source>
</evidence>
<dbReference type="GO" id="GO:1990351">
    <property type="term" value="C:transporter complex"/>
    <property type="evidence" value="ECO:0007669"/>
    <property type="project" value="TreeGrafter"/>
</dbReference>
<evidence type="ECO:0000313" key="8">
    <source>
        <dbReference type="Proteomes" id="UP000326287"/>
    </source>
</evidence>
<dbReference type="PANTHER" id="PTHR30189:SF1">
    <property type="entry name" value="LPS-ASSEMBLY PROTEIN LPTD"/>
    <property type="match status" value="1"/>
</dbReference>
<protein>
    <recommendedName>
        <fullName evidence="4">LPS-assembly protein LptD</fullName>
    </recommendedName>
</protein>
<comment type="similarity">
    <text evidence="4">Belongs to the LptD family.</text>
</comment>
<dbReference type="InterPro" id="IPR050218">
    <property type="entry name" value="LptD"/>
</dbReference>
<comment type="caution">
    <text evidence="4">Lacks conserved residue(s) required for the propagation of feature annotation.</text>
</comment>
<dbReference type="OrthoDB" id="9760225at2"/>